<dbReference type="InterPro" id="IPR007049">
    <property type="entry name" value="Carb-sel_porin_OprB"/>
</dbReference>
<proteinExistence type="inferred from homology"/>
<dbReference type="EMBL" id="LN899822">
    <property type="protein sequence ID" value="CUV64063.1"/>
    <property type="molecule type" value="Genomic_DNA"/>
</dbReference>
<name>A0A0S4XKM4_RALSL</name>
<dbReference type="EMBL" id="LN899823">
    <property type="protein sequence ID" value="CUV24818.1"/>
    <property type="molecule type" value="Genomic_DNA"/>
</dbReference>
<accession>A0A0S4XKM4</accession>
<reference evidence="7" key="1">
    <citation type="submission" date="2015-10" db="EMBL/GenBank/DDBJ databases">
        <authorList>
            <person name="Gilbert D.G."/>
        </authorList>
    </citation>
    <scope>NUCLEOTIDE SEQUENCE</scope>
    <source>
        <strain evidence="7">Phyl III-seqv23</strain>
    </source>
</reference>
<feature type="region of interest" description="Disordered" evidence="3">
    <location>
        <begin position="124"/>
        <end position="145"/>
    </location>
</feature>
<evidence type="ECO:0000256" key="3">
    <source>
        <dbReference type="SAM" id="MobiDB-lite"/>
    </source>
</evidence>
<dbReference type="GO" id="GO:0016020">
    <property type="term" value="C:membrane"/>
    <property type="evidence" value="ECO:0007669"/>
    <property type="project" value="InterPro"/>
</dbReference>
<dbReference type="Pfam" id="PF04966">
    <property type="entry name" value="OprB"/>
    <property type="match status" value="1"/>
</dbReference>
<evidence type="ECO:0000256" key="1">
    <source>
        <dbReference type="ARBA" id="ARBA00008769"/>
    </source>
</evidence>
<dbReference type="InterPro" id="IPR038673">
    <property type="entry name" value="OprB_sf"/>
</dbReference>
<sequence>MAATLARASCGSRGRLAPASAMEAGEGGLMLFLPMLQYVRVAVRPRGRVRPQPCRRAALLSLHARGARAMPEPDHLACRAAGGSGAFLGDGALNHAYARALEWFYSMQPAKGILLSPDVRLIQNPGDNRDRGPAKSVGLRVRAAF</sequence>
<dbReference type="EMBL" id="LN899821">
    <property type="protein sequence ID" value="CUV17322.1"/>
    <property type="molecule type" value="Genomic_DNA"/>
</dbReference>
<protein>
    <submittedName>
        <fullName evidence="7">Uncharacterized protein</fullName>
    </submittedName>
</protein>
<dbReference type="EMBL" id="LN899826">
    <property type="protein sequence ID" value="CUV37781.1"/>
    <property type="molecule type" value="Genomic_DNA"/>
</dbReference>
<evidence type="ECO:0000256" key="2">
    <source>
        <dbReference type="RuleBase" id="RU363072"/>
    </source>
</evidence>
<evidence type="ECO:0000313" key="7">
    <source>
        <dbReference type="EMBL" id="CUV64063.1"/>
    </source>
</evidence>
<dbReference type="Gene3D" id="2.40.160.180">
    <property type="entry name" value="Carbohydrate-selective porin OprB"/>
    <property type="match status" value="1"/>
</dbReference>
<evidence type="ECO:0000313" key="6">
    <source>
        <dbReference type="EMBL" id="CUV37781.1"/>
    </source>
</evidence>
<comment type="similarity">
    <text evidence="1 2">Belongs to the OprB family.</text>
</comment>
<organism evidence="7">
    <name type="scientific">Ralstonia solanacearum</name>
    <name type="common">Pseudomonas solanacearum</name>
    <dbReference type="NCBI Taxonomy" id="305"/>
    <lineage>
        <taxon>Bacteria</taxon>
        <taxon>Pseudomonadati</taxon>
        <taxon>Pseudomonadota</taxon>
        <taxon>Betaproteobacteria</taxon>
        <taxon>Burkholderiales</taxon>
        <taxon>Burkholderiaceae</taxon>
        <taxon>Ralstonia</taxon>
        <taxon>Ralstonia solanacearum species complex</taxon>
    </lineage>
</organism>
<dbReference type="AlphaFoldDB" id="A0A0S4XKM4"/>
<dbReference type="GO" id="GO:0008643">
    <property type="term" value="P:carbohydrate transport"/>
    <property type="evidence" value="ECO:0007669"/>
    <property type="project" value="InterPro"/>
</dbReference>
<evidence type="ECO:0000313" key="5">
    <source>
        <dbReference type="EMBL" id="CUV24818.1"/>
    </source>
</evidence>
<gene>
    <name evidence="4" type="ORF">PSS4_v1_290059</name>
    <name evidence="7" type="ORF">RD1301_v1_4660004</name>
    <name evidence="5" type="ORF">RUN1744_v1_760004</name>
    <name evidence="6" type="ORF">TF3108_v1_30004</name>
</gene>
<evidence type="ECO:0000313" key="4">
    <source>
        <dbReference type="EMBL" id="CUV17322.1"/>
    </source>
</evidence>
<dbReference type="GO" id="GO:0015288">
    <property type="term" value="F:porin activity"/>
    <property type="evidence" value="ECO:0007669"/>
    <property type="project" value="InterPro"/>
</dbReference>